<dbReference type="Gene3D" id="1.25.40.10">
    <property type="entry name" value="Tetratricopeptide repeat domain"/>
    <property type="match status" value="1"/>
</dbReference>
<evidence type="ECO:0000313" key="1">
    <source>
        <dbReference type="EMBL" id="OUS45236.1"/>
    </source>
</evidence>
<dbReference type="Pfam" id="PF12689">
    <property type="entry name" value="Acid_PPase"/>
    <property type="match status" value="1"/>
</dbReference>
<name>A0A1Y5I6Y0_OSTTA</name>
<dbReference type="InterPro" id="IPR036412">
    <property type="entry name" value="HAD-like_sf"/>
</dbReference>
<proteinExistence type="predicted"/>
<reference evidence="1" key="1">
    <citation type="submission" date="2017-04" db="EMBL/GenBank/DDBJ databases">
        <title>Population genomics of picophytoplankton unveils novel chromosome hypervariability.</title>
        <authorList>
            <consortium name="DOE Joint Genome Institute"/>
            <person name="Blanc-Mathieu R."/>
            <person name="Krasovec M."/>
            <person name="Hebrard M."/>
            <person name="Yau S."/>
            <person name="Desgranges E."/>
            <person name="Martin J."/>
            <person name="Schackwitz W."/>
            <person name="Kuo A."/>
            <person name="Salin G."/>
            <person name="Donnadieu C."/>
            <person name="Desdevises Y."/>
            <person name="Sanchez-Ferandin S."/>
            <person name="Moreau H."/>
            <person name="Rivals E."/>
            <person name="Grigoriev I.V."/>
            <person name="Grimsley N."/>
            <person name="Eyre-Walker A."/>
            <person name="Piganeau G."/>
        </authorList>
    </citation>
    <scope>NUCLEOTIDE SEQUENCE [LARGE SCALE GENOMIC DNA]</scope>
    <source>
        <strain evidence="1">RCC 1115</strain>
    </source>
</reference>
<accession>A0A1Y5I6Y0</accession>
<organism evidence="1">
    <name type="scientific">Ostreococcus tauri</name>
    <name type="common">Marine green alga</name>
    <dbReference type="NCBI Taxonomy" id="70448"/>
    <lineage>
        <taxon>Eukaryota</taxon>
        <taxon>Viridiplantae</taxon>
        <taxon>Chlorophyta</taxon>
        <taxon>Mamiellophyceae</taxon>
        <taxon>Mamiellales</taxon>
        <taxon>Bathycoccaceae</taxon>
        <taxon>Ostreococcus</taxon>
    </lineage>
</organism>
<dbReference type="Proteomes" id="UP000195557">
    <property type="component" value="Unassembled WGS sequence"/>
</dbReference>
<dbReference type="InterPro" id="IPR010036">
    <property type="entry name" value="MDP_1_eu_arc"/>
</dbReference>
<gene>
    <name evidence="1" type="ORF">BE221DRAFT_206748</name>
</gene>
<dbReference type="EMBL" id="KZ155791">
    <property type="protein sequence ID" value="OUS45236.1"/>
    <property type="molecule type" value="Genomic_DNA"/>
</dbReference>
<dbReference type="PANTHER" id="PTHR17901:SF14">
    <property type="entry name" value="MAGNESIUM-DEPENDENT PHOSPHATASE 1"/>
    <property type="match status" value="1"/>
</dbReference>
<dbReference type="InterPro" id="IPR011990">
    <property type="entry name" value="TPR-like_helical_dom_sf"/>
</dbReference>
<dbReference type="SUPFAM" id="SSF48452">
    <property type="entry name" value="TPR-like"/>
    <property type="match status" value="1"/>
</dbReference>
<dbReference type="PANTHER" id="PTHR17901">
    <property type="entry name" value="MAGNESIUM-DEPENDENT PHOSPHATASE 1 MDP1"/>
    <property type="match status" value="1"/>
</dbReference>
<dbReference type="SFLD" id="SFLDS00003">
    <property type="entry name" value="Haloacid_Dehalogenase"/>
    <property type="match status" value="1"/>
</dbReference>
<dbReference type="eggNOG" id="KOG0543">
    <property type="taxonomic scope" value="Eukaryota"/>
</dbReference>
<sequence length="635" mass="71377">MSSGEDEREDVIDVDACLRAAVELKANVLASKRKDFTRAPEFVRNTVSRVGDEEYERARMKPVNERVMFANALIDQANALTRSNDHEQALEAYSDALATFCHFTRPSGTEKLMYVDHLSTSTMDEGAQTVKRIMLNAAACMMNEDLRRRAREIEWATTQALRVDGNCAAAYYRRGKARAVMEEEGAMEKAVDDLKRAVDIEPEEKRYVRALEQHIKNMALERGERRAVFNKMFSSTRGIYDETESRSRDSSGIKSDDESDRILLDDELKAKAREMGFDVDSSAFHAELASRVRDEIRDSHRSRARDLGLDLEDDQVKDAIAFFERKRRQAELTKDSVDVSHSRIARWFIHALLAAVVARFAYVIRVLSRTRSPPPQCAPLRAMARARSTFSLRAKSGRPSSANALRSRKVTARPRPKIVQHQEIAFLDDVGAEADDADIPLASPSERCEAKSLPALIVYDLDDTVWFPELYMLRGGAPFKKLTKAHCEDGSGDVIGTYASARGSMAMTLTHKKFIERGCRIAIASRTHRGKWARDLMDKFEINGAPMSRCCVFVEIASGTKANHFKRIRELSGVRFEDMLFFDNERNNCVDVAALGVKSVHCPSGMTADAWRLGLQLFVPSDCLDVPPSKGLSLE</sequence>
<dbReference type="NCBIfam" id="TIGR01685">
    <property type="entry name" value="MDP-1"/>
    <property type="match status" value="1"/>
</dbReference>
<dbReference type="GO" id="GO:0003993">
    <property type="term" value="F:acid phosphatase activity"/>
    <property type="evidence" value="ECO:0007669"/>
    <property type="project" value="TreeGrafter"/>
</dbReference>
<dbReference type="SFLD" id="SFLDG01131">
    <property type="entry name" value="C1.5.2:_MDP_Like"/>
    <property type="match status" value="1"/>
</dbReference>
<dbReference type="SUPFAM" id="SSF56784">
    <property type="entry name" value="HAD-like"/>
    <property type="match status" value="1"/>
</dbReference>
<protein>
    <submittedName>
        <fullName evidence="1">Mg-dependent phosphatase</fullName>
    </submittedName>
</protein>
<dbReference type="Gene3D" id="3.40.50.1000">
    <property type="entry name" value="HAD superfamily/HAD-like"/>
    <property type="match status" value="1"/>
</dbReference>
<dbReference type="SFLD" id="SFLDG01129">
    <property type="entry name" value="C1.5:_HAD__Beta-PGM__Phosphata"/>
    <property type="match status" value="1"/>
</dbReference>
<dbReference type="InterPro" id="IPR023214">
    <property type="entry name" value="HAD_sf"/>
</dbReference>
<dbReference type="SMART" id="SM00028">
    <property type="entry name" value="TPR"/>
    <property type="match status" value="2"/>
</dbReference>
<dbReference type="AlphaFoldDB" id="A0A1Y5I6Y0"/>
<dbReference type="InterPro" id="IPR019734">
    <property type="entry name" value="TPR_rpt"/>
</dbReference>